<comment type="similarity">
    <text evidence="1">Belongs to the PrpD family.</text>
</comment>
<dbReference type="InterPro" id="IPR005656">
    <property type="entry name" value="MmgE_PrpD"/>
</dbReference>
<feature type="domain" description="MmgE/PrpD C-terminal" evidence="3">
    <location>
        <begin position="270"/>
        <end position="420"/>
    </location>
</feature>
<evidence type="ECO:0000259" key="2">
    <source>
        <dbReference type="Pfam" id="PF03972"/>
    </source>
</evidence>
<dbReference type="SUPFAM" id="SSF103378">
    <property type="entry name" value="2-methylcitrate dehydratase PrpD"/>
    <property type="match status" value="1"/>
</dbReference>
<dbReference type="Gene3D" id="1.10.4100.10">
    <property type="entry name" value="2-methylcitrate dehydratase PrpD"/>
    <property type="match status" value="1"/>
</dbReference>
<feature type="domain" description="MmgE/PrpD N-terminal" evidence="2">
    <location>
        <begin position="21"/>
        <end position="241"/>
    </location>
</feature>
<dbReference type="InterPro" id="IPR045337">
    <property type="entry name" value="MmgE_PrpD_C"/>
</dbReference>
<dbReference type="EMBL" id="CP014162">
    <property type="protein sequence ID" value="AMB98349.1"/>
    <property type="molecule type" value="Genomic_DNA"/>
</dbReference>
<evidence type="ECO:0000313" key="5">
    <source>
        <dbReference type="Proteomes" id="UP000067698"/>
    </source>
</evidence>
<sequence>MNENLGIKWIKQLIEADPTTNEDAVREAKKGIQDYLAASFFANREAIPKQLNNGQPFTYCTSNSPIDKKQRITFASRHHALVNGFRAHYLDIDDTQPSMRGHASAVILSALFAVVHPNDDGQDVISAYIAGVEIGGRLGNLFNPDLYQKGWHATEFIGGFAATAALIKYLNLNESEATNAFSLVASQASGFRFQFGTDAKPLQAGIAARNAIEAVDWTLKGVQGSEDFLFGDRGLFEIFEIDQATGQEVLTASWDGDLQICKPGLWFKAYPFCSAAFRAADAAVTIFRTTGYEFLDIEQVTISFNPGRDAALVYTTPTTGLEGKFSAEYITYLGLKKGYYEPADFTTDPIDEGIQAELAKYRRIITPETDKGLSSTVKITFKDGLSVQEEVWYPTGSPENPLSNKMQFNKLSDSLQNKLLAENIQRDIQTLDQTKINTFLKHINGGNSWDHMH</sequence>
<dbReference type="Pfam" id="PF19305">
    <property type="entry name" value="MmgE_PrpD_C"/>
    <property type="match status" value="1"/>
</dbReference>
<dbReference type="GeneID" id="92867708"/>
<evidence type="ECO:0000256" key="1">
    <source>
        <dbReference type="ARBA" id="ARBA00006174"/>
    </source>
</evidence>
<organism evidence="4 5">
    <name type="scientific">Aerococcus urinaeequi</name>
    <dbReference type="NCBI Taxonomy" id="51665"/>
    <lineage>
        <taxon>Bacteria</taxon>
        <taxon>Bacillati</taxon>
        <taxon>Bacillota</taxon>
        <taxon>Bacilli</taxon>
        <taxon>Lactobacillales</taxon>
        <taxon>Aerococcaceae</taxon>
        <taxon>Aerococcus</taxon>
    </lineage>
</organism>
<dbReference type="InterPro" id="IPR042183">
    <property type="entry name" value="MmgE/PrpD_sf_1"/>
</dbReference>
<evidence type="ECO:0008006" key="6">
    <source>
        <dbReference type="Google" id="ProtNLM"/>
    </source>
</evidence>
<dbReference type="Gene3D" id="3.30.1330.120">
    <property type="entry name" value="2-methylcitrate dehydratase PrpD"/>
    <property type="match status" value="1"/>
</dbReference>
<evidence type="ECO:0000313" key="4">
    <source>
        <dbReference type="EMBL" id="AMB98349.1"/>
    </source>
</evidence>
<protein>
    <recommendedName>
        <fullName evidence="6">MmgE/PrpD family protein</fullName>
    </recommendedName>
</protein>
<dbReference type="RefSeq" id="WP_051218245.1">
    <property type="nucleotide sequence ID" value="NZ_CP014162.1"/>
</dbReference>
<dbReference type="InterPro" id="IPR036148">
    <property type="entry name" value="MmgE/PrpD_sf"/>
</dbReference>
<accession>A0AAC8X275</accession>
<dbReference type="AlphaFoldDB" id="A0AAC8X275"/>
<gene>
    <name evidence="4" type="ORF">AWM74_09045</name>
</gene>
<reference evidence="4 5" key="1">
    <citation type="journal article" date="2016" name="Genome Announc.">
        <title>Complete Genome Sequences of Aerococcus christensenii CCUG 28831T, Aerococcus sanguinicola CCUG 43001T, Aerococcus urinae CCUG 36881T, Aerococcus urinaeequi CCUG 28094T, Aerococcus urinaehominis CCUG 42038 BT, and Aerococcus viridans CCUG 4311T.</title>
        <authorList>
            <person name="Carkaci D."/>
            <person name="Dargis R."/>
            <person name="Nielsen X.C."/>
            <person name="Skovgaard O."/>
            <person name="Fuursted K."/>
            <person name="Christensen J.J."/>
        </authorList>
    </citation>
    <scope>NUCLEOTIDE SEQUENCE [LARGE SCALE GENOMIC DNA]</scope>
    <source>
        <strain evidence="4 5">CCUG28094</strain>
    </source>
</reference>
<dbReference type="PANTHER" id="PTHR16943">
    <property type="entry name" value="2-METHYLCITRATE DEHYDRATASE-RELATED"/>
    <property type="match status" value="1"/>
</dbReference>
<dbReference type="Proteomes" id="UP000067698">
    <property type="component" value="Chromosome"/>
</dbReference>
<dbReference type="PANTHER" id="PTHR16943:SF8">
    <property type="entry name" value="2-METHYLCITRATE DEHYDRATASE"/>
    <property type="match status" value="1"/>
</dbReference>
<dbReference type="Pfam" id="PF03972">
    <property type="entry name" value="MmgE_PrpD_N"/>
    <property type="match status" value="1"/>
</dbReference>
<evidence type="ECO:0000259" key="3">
    <source>
        <dbReference type="Pfam" id="PF19305"/>
    </source>
</evidence>
<dbReference type="InterPro" id="IPR045336">
    <property type="entry name" value="MmgE_PrpD_N"/>
</dbReference>
<proteinExistence type="inferred from homology"/>
<dbReference type="GO" id="GO:0016829">
    <property type="term" value="F:lyase activity"/>
    <property type="evidence" value="ECO:0007669"/>
    <property type="project" value="InterPro"/>
</dbReference>
<dbReference type="InterPro" id="IPR042188">
    <property type="entry name" value="MmgE/PrpD_sf_2"/>
</dbReference>
<name>A0AAC8X275_9LACT</name>
<reference evidence="5" key="2">
    <citation type="submission" date="2016-01" db="EMBL/GenBank/DDBJ databases">
        <title>Six Aerococcus type strain genome sequencing and assembly using PacBio and Illumina Hiseq.</title>
        <authorList>
            <person name="Carkaci D."/>
            <person name="Dargis R."/>
            <person name="Nielsen X.C."/>
            <person name="Skovgaard O."/>
            <person name="Fuursted K."/>
            <person name="Christensen J.J."/>
        </authorList>
    </citation>
    <scope>NUCLEOTIDE SEQUENCE [LARGE SCALE GENOMIC DNA]</scope>
    <source>
        <strain evidence="5">CCUG28094</strain>
    </source>
</reference>